<protein>
    <recommendedName>
        <fullName evidence="1">RapZ C-terminal domain-containing protein</fullName>
    </recommendedName>
</protein>
<sequence length="134" mass="14480">MPTRQVLIVTHGYLHTRPADTPPADVELDLQRLLKDPARVLPQELRDLTGQDDLVRRFVYATAGAPTLTATTAQLVLELTALVPQVVVHVGCAGGKHRAVAIGEGLGLALEQLGITTEVQHLHKDLPRVVRAHA</sequence>
<dbReference type="PANTHER" id="PTHR30448">
    <property type="entry name" value="RNASE ADAPTER PROTEIN RAPZ"/>
    <property type="match status" value="1"/>
</dbReference>
<proteinExistence type="predicted"/>
<dbReference type="InterPro" id="IPR005337">
    <property type="entry name" value="RapZ-like"/>
</dbReference>
<keyword evidence="3" id="KW-1185">Reference proteome</keyword>
<evidence type="ECO:0000259" key="1">
    <source>
        <dbReference type="Pfam" id="PF22740"/>
    </source>
</evidence>
<accession>A0A1B2HC27</accession>
<organism evidence="2 3">
    <name type="scientific">Lentzea guizhouensis</name>
    <dbReference type="NCBI Taxonomy" id="1586287"/>
    <lineage>
        <taxon>Bacteria</taxon>
        <taxon>Bacillati</taxon>
        <taxon>Actinomycetota</taxon>
        <taxon>Actinomycetes</taxon>
        <taxon>Pseudonocardiales</taxon>
        <taxon>Pseudonocardiaceae</taxon>
        <taxon>Lentzea</taxon>
    </lineage>
</organism>
<dbReference type="EMBL" id="CP016793">
    <property type="protein sequence ID" value="ANZ35274.1"/>
    <property type="molecule type" value="Genomic_DNA"/>
</dbReference>
<dbReference type="RefSeq" id="WP_065913690.1">
    <property type="nucleotide sequence ID" value="NZ_CP016793.1"/>
</dbReference>
<name>A0A1B2HC27_9PSEU</name>
<evidence type="ECO:0000313" key="3">
    <source>
        <dbReference type="Proteomes" id="UP000093053"/>
    </source>
</evidence>
<dbReference type="KEGG" id="led:BBK82_03465"/>
<dbReference type="PANTHER" id="PTHR30448:SF0">
    <property type="entry name" value="RNASE ADAPTER PROTEIN RAPZ"/>
    <property type="match status" value="1"/>
</dbReference>
<dbReference type="Proteomes" id="UP000093053">
    <property type="component" value="Chromosome"/>
</dbReference>
<evidence type="ECO:0000313" key="2">
    <source>
        <dbReference type="EMBL" id="ANZ35274.1"/>
    </source>
</evidence>
<reference evidence="2 3" key="1">
    <citation type="submission" date="2016-07" db="EMBL/GenBank/DDBJ databases">
        <title>Complete genome sequence of the Lentzea guizhouensis DHS C013.</title>
        <authorList>
            <person name="Cao C."/>
        </authorList>
    </citation>
    <scope>NUCLEOTIDE SEQUENCE [LARGE SCALE GENOMIC DNA]</scope>
    <source>
        <strain evidence="2 3">DHS C013</strain>
    </source>
</reference>
<dbReference type="InterPro" id="IPR053931">
    <property type="entry name" value="RapZ_C"/>
</dbReference>
<dbReference type="STRING" id="1586287.BBK82_03465"/>
<gene>
    <name evidence="2" type="ORF">BBK82_03465</name>
</gene>
<dbReference type="AlphaFoldDB" id="A0A1B2HC27"/>
<dbReference type="GO" id="GO:0005524">
    <property type="term" value="F:ATP binding"/>
    <property type="evidence" value="ECO:0007669"/>
    <property type="project" value="InterPro"/>
</dbReference>
<dbReference type="Pfam" id="PF22740">
    <property type="entry name" value="PapZ_C"/>
    <property type="match status" value="1"/>
</dbReference>
<feature type="domain" description="RapZ C-terminal" evidence="1">
    <location>
        <begin position="5"/>
        <end position="123"/>
    </location>
</feature>